<evidence type="ECO:0000313" key="1">
    <source>
        <dbReference type="EMBL" id="KAF2809848.1"/>
    </source>
</evidence>
<dbReference type="OrthoDB" id="3690291at2759"/>
<keyword evidence="2" id="KW-1185">Reference proteome</keyword>
<accession>A0A6A6YMS2</accession>
<dbReference type="GeneID" id="54456407"/>
<dbReference type="RefSeq" id="XP_033576812.1">
    <property type="nucleotide sequence ID" value="XM_033715514.1"/>
</dbReference>
<reference evidence="3" key="2">
    <citation type="submission" date="2020-04" db="EMBL/GenBank/DDBJ databases">
        <authorList>
            <consortium name="NCBI Genome Project"/>
        </authorList>
    </citation>
    <scope>NUCLEOTIDE SEQUENCE</scope>
    <source>
        <strain evidence="3">CBS 304.34</strain>
    </source>
</reference>
<organism evidence="1">
    <name type="scientific">Mytilinidion resinicola</name>
    <dbReference type="NCBI Taxonomy" id="574789"/>
    <lineage>
        <taxon>Eukaryota</taxon>
        <taxon>Fungi</taxon>
        <taxon>Dikarya</taxon>
        <taxon>Ascomycota</taxon>
        <taxon>Pezizomycotina</taxon>
        <taxon>Dothideomycetes</taxon>
        <taxon>Pleosporomycetidae</taxon>
        <taxon>Mytilinidiales</taxon>
        <taxon>Mytilinidiaceae</taxon>
        <taxon>Mytilinidion</taxon>
    </lineage>
</organism>
<reference evidence="3" key="3">
    <citation type="submission" date="2025-04" db="UniProtKB">
        <authorList>
            <consortium name="RefSeq"/>
        </authorList>
    </citation>
    <scope>IDENTIFICATION</scope>
    <source>
        <strain evidence="3">CBS 304.34</strain>
    </source>
</reference>
<sequence>KAQQASKASVVGLAAINYINRRETGNKTNKKPFSARQTGKTIVKYSACWLAIVRYI</sequence>
<feature type="non-terminal residue" evidence="1">
    <location>
        <position position="1"/>
    </location>
</feature>
<evidence type="ECO:0000313" key="3">
    <source>
        <dbReference type="RefSeq" id="XP_033576812.1"/>
    </source>
</evidence>
<protein>
    <submittedName>
        <fullName evidence="1 3">Uncharacterized protein</fullName>
    </submittedName>
</protein>
<dbReference type="EMBL" id="MU003700">
    <property type="protein sequence ID" value="KAF2809848.1"/>
    <property type="molecule type" value="Genomic_DNA"/>
</dbReference>
<proteinExistence type="predicted"/>
<name>A0A6A6YMS2_9PEZI</name>
<evidence type="ECO:0000313" key="2">
    <source>
        <dbReference type="Proteomes" id="UP000504636"/>
    </source>
</evidence>
<reference evidence="1 3" key="1">
    <citation type="journal article" date="2020" name="Stud. Mycol.">
        <title>101 Dothideomycetes genomes: a test case for predicting lifestyles and emergence of pathogens.</title>
        <authorList>
            <person name="Haridas S."/>
            <person name="Albert R."/>
            <person name="Binder M."/>
            <person name="Bloem J."/>
            <person name="Labutti K."/>
            <person name="Salamov A."/>
            <person name="Andreopoulos B."/>
            <person name="Baker S."/>
            <person name="Barry K."/>
            <person name="Bills G."/>
            <person name="Bluhm B."/>
            <person name="Cannon C."/>
            <person name="Castanera R."/>
            <person name="Culley D."/>
            <person name="Daum C."/>
            <person name="Ezra D."/>
            <person name="Gonzalez J."/>
            <person name="Henrissat B."/>
            <person name="Kuo A."/>
            <person name="Liang C."/>
            <person name="Lipzen A."/>
            <person name="Lutzoni F."/>
            <person name="Magnuson J."/>
            <person name="Mondo S."/>
            <person name="Nolan M."/>
            <person name="Ohm R."/>
            <person name="Pangilinan J."/>
            <person name="Park H.-J."/>
            <person name="Ramirez L."/>
            <person name="Alfaro M."/>
            <person name="Sun H."/>
            <person name="Tritt A."/>
            <person name="Yoshinaga Y."/>
            <person name="Zwiers L.-H."/>
            <person name="Turgeon B."/>
            <person name="Goodwin S."/>
            <person name="Spatafora J."/>
            <person name="Crous P."/>
            <person name="Grigoriev I."/>
        </authorList>
    </citation>
    <scope>NUCLEOTIDE SEQUENCE</scope>
    <source>
        <strain evidence="1 3">CBS 304.34</strain>
    </source>
</reference>
<dbReference type="Proteomes" id="UP000504636">
    <property type="component" value="Unplaced"/>
</dbReference>
<dbReference type="AlphaFoldDB" id="A0A6A6YMS2"/>
<gene>
    <name evidence="1 3" type="ORF">BDZ99DRAFT_387244</name>
</gene>